<feature type="transmembrane region" description="Helical" evidence="11">
    <location>
        <begin position="95"/>
        <end position="120"/>
    </location>
</feature>
<feature type="transmembrane region" description="Helical" evidence="11">
    <location>
        <begin position="63"/>
        <end position="83"/>
    </location>
</feature>
<name>A0A0C3AQF7_SERVB</name>
<accession>A0A0C3AQF7</accession>
<organism evidence="14 15">
    <name type="scientific">Serendipita vermifera MAFF 305830</name>
    <dbReference type="NCBI Taxonomy" id="933852"/>
    <lineage>
        <taxon>Eukaryota</taxon>
        <taxon>Fungi</taxon>
        <taxon>Dikarya</taxon>
        <taxon>Basidiomycota</taxon>
        <taxon>Agaricomycotina</taxon>
        <taxon>Agaricomycetes</taxon>
        <taxon>Sebacinales</taxon>
        <taxon>Serendipitaceae</taxon>
        <taxon>Serendipita</taxon>
    </lineage>
</organism>
<dbReference type="GO" id="GO:0005783">
    <property type="term" value="C:endoplasmic reticulum"/>
    <property type="evidence" value="ECO:0007669"/>
    <property type="project" value="TreeGrafter"/>
</dbReference>
<feature type="transmembrane region" description="Helical" evidence="11">
    <location>
        <begin position="504"/>
        <end position="528"/>
    </location>
</feature>
<keyword evidence="15" id="KW-1185">Reference proteome</keyword>
<dbReference type="AlphaFoldDB" id="A0A0C3AQF7"/>
<evidence type="ECO:0000256" key="7">
    <source>
        <dbReference type="ARBA" id="ARBA00023288"/>
    </source>
</evidence>
<comment type="similarity">
    <text evidence="9">Belongs to the DHHC palmitoyltransferase family. PFA5 subfamily.</text>
</comment>
<evidence type="ECO:0000256" key="4">
    <source>
        <dbReference type="ARBA" id="ARBA00022989"/>
    </source>
</evidence>
<reference evidence="14 15" key="1">
    <citation type="submission" date="2014-04" db="EMBL/GenBank/DDBJ databases">
        <authorList>
            <consortium name="DOE Joint Genome Institute"/>
            <person name="Kuo A."/>
            <person name="Zuccaro A."/>
            <person name="Kohler A."/>
            <person name="Nagy L.G."/>
            <person name="Floudas D."/>
            <person name="Copeland A."/>
            <person name="Barry K.W."/>
            <person name="Cichocki N."/>
            <person name="Veneault-Fourrey C."/>
            <person name="LaButti K."/>
            <person name="Lindquist E.A."/>
            <person name="Lipzen A."/>
            <person name="Lundell T."/>
            <person name="Morin E."/>
            <person name="Murat C."/>
            <person name="Sun H."/>
            <person name="Tunlid A."/>
            <person name="Henrissat B."/>
            <person name="Grigoriev I.V."/>
            <person name="Hibbett D.S."/>
            <person name="Martin F."/>
            <person name="Nordberg H.P."/>
            <person name="Cantor M.N."/>
            <person name="Hua S.X."/>
        </authorList>
    </citation>
    <scope>NUCLEOTIDE SEQUENCE [LARGE SCALE GENOMIC DNA]</scope>
    <source>
        <strain evidence="14 15">MAFF 305830</strain>
    </source>
</reference>
<dbReference type="Pfam" id="PF01529">
    <property type="entry name" value="DHHC"/>
    <property type="match status" value="1"/>
</dbReference>
<evidence type="ECO:0000256" key="11">
    <source>
        <dbReference type="RuleBase" id="RU079119"/>
    </source>
</evidence>
<dbReference type="PANTHER" id="PTHR22883">
    <property type="entry name" value="ZINC FINGER DHHC DOMAIN CONTAINING PROTEIN"/>
    <property type="match status" value="1"/>
</dbReference>
<reference evidence="15" key="2">
    <citation type="submission" date="2015-01" db="EMBL/GenBank/DDBJ databases">
        <title>Evolutionary Origins and Diversification of the Mycorrhizal Mutualists.</title>
        <authorList>
            <consortium name="DOE Joint Genome Institute"/>
            <consortium name="Mycorrhizal Genomics Consortium"/>
            <person name="Kohler A."/>
            <person name="Kuo A."/>
            <person name="Nagy L.G."/>
            <person name="Floudas D."/>
            <person name="Copeland A."/>
            <person name="Barry K.W."/>
            <person name="Cichocki N."/>
            <person name="Veneault-Fourrey C."/>
            <person name="LaButti K."/>
            <person name="Lindquist E.A."/>
            <person name="Lipzen A."/>
            <person name="Lundell T."/>
            <person name="Morin E."/>
            <person name="Murat C."/>
            <person name="Riley R."/>
            <person name="Ohm R."/>
            <person name="Sun H."/>
            <person name="Tunlid A."/>
            <person name="Henrissat B."/>
            <person name="Grigoriev I.V."/>
            <person name="Hibbett D.S."/>
            <person name="Martin F."/>
        </authorList>
    </citation>
    <scope>NUCLEOTIDE SEQUENCE [LARGE SCALE GENOMIC DNA]</scope>
    <source>
        <strain evidence="15">MAFF 305830</strain>
    </source>
</reference>
<keyword evidence="3 11" id="KW-0812">Transmembrane</keyword>
<keyword evidence="6" id="KW-0564">Palmitate</keyword>
<feature type="compositionally biased region" description="Low complexity" evidence="12">
    <location>
        <begin position="9"/>
        <end position="23"/>
    </location>
</feature>
<evidence type="ECO:0000256" key="8">
    <source>
        <dbReference type="ARBA" id="ARBA00023315"/>
    </source>
</evidence>
<evidence type="ECO:0000256" key="12">
    <source>
        <dbReference type="SAM" id="MobiDB-lite"/>
    </source>
</evidence>
<comment type="subcellular location">
    <subcellularLocation>
        <location evidence="1">Membrane</location>
        <topology evidence="1">Multi-pass membrane protein</topology>
    </subcellularLocation>
</comment>
<dbReference type="EMBL" id="KN824381">
    <property type="protein sequence ID" value="KIM21496.1"/>
    <property type="molecule type" value="Genomic_DNA"/>
</dbReference>
<dbReference type="OrthoDB" id="1436450at2759"/>
<keyword evidence="7" id="KW-0449">Lipoprotein</keyword>
<proteinExistence type="inferred from homology"/>
<comment type="domain">
    <text evidence="11">The DHHC domain is required for palmitoyltransferase activity.</text>
</comment>
<evidence type="ECO:0000256" key="3">
    <source>
        <dbReference type="ARBA" id="ARBA00022692"/>
    </source>
</evidence>
<dbReference type="EC" id="2.3.1.225" evidence="11"/>
<dbReference type="GO" id="GO:0005794">
    <property type="term" value="C:Golgi apparatus"/>
    <property type="evidence" value="ECO:0007669"/>
    <property type="project" value="TreeGrafter"/>
</dbReference>
<dbReference type="InterPro" id="IPR001594">
    <property type="entry name" value="Palmitoyltrfase_DHHC"/>
</dbReference>
<dbReference type="GO" id="GO:0016020">
    <property type="term" value="C:membrane"/>
    <property type="evidence" value="ECO:0007669"/>
    <property type="project" value="UniProtKB-SubCell"/>
</dbReference>
<evidence type="ECO:0000256" key="6">
    <source>
        <dbReference type="ARBA" id="ARBA00023139"/>
    </source>
</evidence>
<dbReference type="STRING" id="933852.A0A0C3AQF7"/>
<keyword evidence="5 11" id="KW-0472">Membrane</keyword>
<dbReference type="PROSITE" id="PS50216">
    <property type="entry name" value="DHHC"/>
    <property type="match status" value="1"/>
</dbReference>
<dbReference type="GO" id="GO:0019706">
    <property type="term" value="F:protein-cysteine S-palmitoyltransferase activity"/>
    <property type="evidence" value="ECO:0007669"/>
    <property type="project" value="UniProtKB-EC"/>
</dbReference>
<feature type="compositionally biased region" description="Low complexity" evidence="12">
    <location>
        <begin position="317"/>
        <end position="339"/>
    </location>
</feature>
<protein>
    <recommendedName>
        <fullName evidence="11">Palmitoyltransferase</fullName>
        <ecNumber evidence="11">2.3.1.225</ecNumber>
    </recommendedName>
</protein>
<feature type="compositionally biased region" description="Basic and acidic residues" evidence="12">
    <location>
        <begin position="175"/>
        <end position="201"/>
    </location>
</feature>
<dbReference type="HOGENOM" id="CLU_023534_0_0_1"/>
<feature type="region of interest" description="Disordered" evidence="12">
    <location>
        <begin position="167"/>
        <end position="411"/>
    </location>
</feature>
<gene>
    <name evidence="14" type="ORF">M408DRAFT_333414</name>
</gene>
<keyword evidence="2 11" id="KW-0808">Transferase</keyword>
<evidence type="ECO:0000256" key="5">
    <source>
        <dbReference type="ARBA" id="ARBA00023136"/>
    </source>
</evidence>
<comment type="catalytic activity">
    <reaction evidence="10 11">
        <text>L-cysteinyl-[protein] + hexadecanoyl-CoA = S-hexadecanoyl-L-cysteinyl-[protein] + CoA</text>
        <dbReference type="Rhea" id="RHEA:36683"/>
        <dbReference type="Rhea" id="RHEA-COMP:10131"/>
        <dbReference type="Rhea" id="RHEA-COMP:11032"/>
        <dbReference type="ChEBI" id="CHEBI:29950"/>
        <dbReference type="ChEBI" id="CHEBI:57287"/>
        <dbReference type="ChEBI" id="CHEBI:57379"/>
        <dbReference type="ChEBI" id="CHEBI:74151"/>
        <dbReference type="EC" id="2.3.1.225"/>
    </reaction>
</comment>
<evidence type="ECO:0000256" key="2">
    <source>
        <dbReference type="ARBA" id="ARBA00022679"/>
    </source>
</evidence>
<evidence type="ECO:0000256" key="10">
    <source>
        <dbReference type="ARBA" id="ARBA00048048"/>
    </source>
</evidence>
<dbReference type="Proteomes" id="UP000054097">
    <property type="component" value="Unassembled WGS sequence"/>
</dbReference>
<keyword evidence="4 11" id="KW-1133">Transmembrane helix</keyword>
<dbReference type="InterPro" id="IPR039859">
    <property type="entry name" value="PFA4/ZDH16/20/ERF2-like"/>
</dbReference>
<feature type="region of interest" description="Disordered" evidence="12">
    <location>
        <begin position="1"/>
        <end position="30"/>
    </location>
</feature>
<evidence type="ECO:0000259" key="13">
    <source>
        <dbReference type="Pfam" id="PF01529"/>
    </source>
</evidence>
<feature type="transmembrane region" description="Helical" evidence="11">
    <location>
        <begin position="548"/>
        <end position="573"/>
    </location>
</feature>
<feature type="compositionally biased region" description="Polar residues" evidence="12">
    <location>
        <begin position="347"/>
        <end position="359"/>
    </location>
</feature>
<dbReference type="PANTHER" id="PTHR22883:SF23">
    <property type="entry name" value="PALMITOYLTRANSFERASE ZDHHC6"/>
    <property type="match status" value="1"/>
</dbReference>
<dbReference type="GO" id="GO:0006612">
    <property type="term" value="P:protein targeting to membrane"/>
    <property type="evidence" value="ECO:0007669"/>
    <property type="project" value="TreeGrafter"/>
</dbReference>
<keyword evidence="8 11" id="KW-0012">Acyltransferase</keyword>
<evidence type="ECO:0000256" key="1">
    <source>
        <dbReference type="ARBA" id="ARBA00004141"/>
    </source>
</evidence>
<feature type="compositionally biased region" description="Polar residues" evidence="12">
    <location>
        <begin position="289"/>
        <end position="316"/>
    </location>
</feature>
<evidence type="ECO:0000313" key="14">
    <source>
        <dbReference type="EMBL" id="KIM21496.1"/>
    </source>
</evidence>
<evidence type="ECO:0000256" key="9">
    <source>
        <dbReference type="ARBA" id="ARBA00038298"/>
    </source>
</evidence>
<sequence length="718" mass="79414">MSQSHEAHSPATTSTKTKPPAAAQGGGVNVCGPCVKSFERANERADKKERDRTGPKPWLERKFAVGMVIGLFGWSSYVFWGIILRDCWYNAENALVSFGPGIVLTIFYGLFSLMFVLTYLKIILTPPGFARDHVKQSDPPLAPDPGMTFNTSFSPSYNTQYNTREFVYPPSRKAPTSEHRPSMEDGMTHETASADDHEESLAHSATRLNTPGGSKSHENTLGIPYDKMPARPLPTHNRTRTASSTAIPPSTPKVASHQRSNSSTYPPSPSSPNPATKARPAAVRKDSRASTSTIPVSPTPQSKTRSVRAGSTSSQRTTTTINANAHATSTPTTSQSPTTKRPAPLITSGSGFKYESSSYILDPPRLSSQTHSRTSSHVRKPSEPRSITVPFPSNTSPRTATPRTTGGFQSLSDHANVNIAGRTEGFEERPVPYLDDLPPEQPPWWDRKPSDRPILEPYYRYCSRDGIIKPVRSHHCRICNTCVLGYDHHCPWVGGCVGAQNRKFFVVFVFWCTLYLLYTIGLLIASIVSRTNPSRPVTFSTASLNPNIVVLLIASVLFCIFSAGMLGTHVLLLSRNSSTVEWHSVQSMKERERAVISQVVPVCGCLGMSSGDPGNGGLLGQQNRQERRAETGLPKGFKGRVELKKRWNTEWGRIGKEGNLWWLGSNRANWEAVMGKNPWTWFLPVGDMTGVGIDYPRNPRFDEQGRWMRRSMWPKELQ</sequence>
<evidence type="ECO:0000313" key="15">
    <source>
        <dbReference type="Proteomes" id="UP000054097"/>
    </source>
</evidence>
<feature type="compositionally biased region" description="Polar residues" evidence="12">
    <location>
        <begin position="391"/>
        <end position="411"/>
    </location>
</feature>
<feature type="domain" description="Palmitoyltransferase DHHC" evidence="13">
    <location>
        <begin position="459"/>
        <end position="583"/>
    </location>
</feature>